<evidence type="ECO:0000256" key="2">
    <source>
        <dbReference type="SAM" id="Phobius"/>
    </source>
</evidence>
<name>A0A919REX2_9ACTN</name>
<feature type="compositionally biased region" description="Basic and acidic residues" evidence="1">
    <location>
        <begin position="188"/>
        <end position="198"/>
    </location>
</feature>
<feature type="region of interest" description="Disordered" evidence="1">
    <location>
        <begin position="356"/>
        <end position="408"/>
    </location>
</feature>
<keyword evidence="2" id="KW-0472">Membrane</keyword>
<reference evidence="3" key="1">
    <citation type="submission" date="2021-01" db="EMBL/GenBank/DDBJ databases">
        <title>Whole genome shotgun sequence of Sinosporangium siamense NBRC 109515.</title>
        <authorList>
            <person name="Komaki H."/>
            <person name="Tamura T."/>
        </authorList>
    </citation>
    <scope>NUCLEOTIDE SEQUENCE</scope>
    <source>
        <strain evidence="3">NBRC 109515</strain>
    </source>
</reference>
<keyword evidence="4" id="KW-1185">Reference proteome</keyword>
<sequence length="529" mass="57080">MTSATDPYTDDTPPPDDTAVPIPAPEPNHSQPAAPDHGSDAAHSNQPGTPDEPDAPKGLPVGHLIAGGASAVAVSGAALYQVAGMWGLAGAGMATAAACSAMAYLRLRRRRGRGERPAHSADRERRGSRGRRPRGEALFGHGGDRTGKRGSRGTGDTHGKGRTGTAHPMSPPRPFGRPTADPSSTGRRRADRDLDGNGRRSHAGRRGTRAGTRRAADGTGRTGKNNRKTAKRARKAARGARKLPRRITKATGRAAKRTGRVLHKGARSAGRTAKTAGRGVRRAGRATGGAFRRLRAWADRRTGRRLSTVWATVRKSRGFQRIGGAARRVWSRWLARPTAAATAALTAWLRRWRRRPEAAPDPEQTDPREEPTETDDVPKTDADTDDTSTGEPAGDKTDPAPLIPIPADPRTRFRRTHAMTAFPLTQVAAEMNAAAAAHAPADMFQVARELDQMAEVPAYVALSIRTYTERLRSEYPIDPVVVDAIYQLYQAQALLTSLAEEIGPLFRKVHADDLRREEAPRTNEPLWNV</sequence>
<gene>
    <name evidence="3" type="ORF">Ssi02_13850</name>
</gene>
<dbReference type="RefSeq" id="WP_204022256.1">
    <property type="nucleotide sequence ID" value="NZ_BOOW01000008.1"/>
</dbReference>
<evidence type="ECO:0000313" key="3">
    <source>
        <dbReference type="EMBL" id="GII91154.1"/>
    </source>
</evidence>
<accession>A0A919REX2</accession>
<dbReference type="EMBL" id="BOOW01000008">
    <property type="protein sequence ID" value="GII91154.1"/>
    <property type="molecule type" value="Genomic_DNA"/>
</dbReference>
<dbReference type="AlphaFoldDB" id="A0A919REX2"/>
<feature type="transmembrane region" description="Helical" evidence="2">
    <location>
        <begin position="61"/>
        <end position="80"/>
    </location>
</feature>
<organism evidence="3 4">
    <name type="scientific">Sinosporangium siamense</name>
    <dbReference type="NCBI Taxonomy" id="1367973"/>
    <lineage>
        <taxon>Bacteria</taxon>
        <taxon>Bacillati</taxon>
        <taxon>Actinomycetota</taxon>
        <taxon>Actinomycetes</taxon>
        <taxon>Streptosporangiales</taxon>
        <taxon>Streptosporangiaceae</taxon>
        <taxon>Sinosporangium</taxon>
    </lineage>
</organism>
<protein>
    <submittedName>
        <fullName evidence="3">Uncharacterized protein</fullName>
    </submittedName>
</protein>
<feature type="transmembrane region" description="Helical" evidence="2">
    <location>
        <begin position="86"/>
        <end position="107"/>
    </location>
</feature>
<feature type="region of interest" description="Disordered" evidence="1">
    <location>
        <begin position="263"/>
        <end position="285"/>
    </location>
</feature>
<feature type="compositionally biased region" description="Low complexity" evidence="1">
    <location>
        <begin position="1"/>
        <end position="21"/>
    </location>
</feature>
<evidence type="ECO:0000256" key="1">
    <source>
        <dbReference type="SAM" id="MobiDB-lite"/>
    </source>
</evidence>
<feature type="compositionally biased region" description="Basic and acidic residues" evidence="1">
    <location>
        <begin position="365"/>
        <end position="382"/>
    </location>
</feature>
<proteinExistence type="predicted"/>
<keyword evidence="2" id="KW-0812">Transmembrane</keyword>
<feature type="region of interest" description="Disordered" evidence="1">
    <location>
        <begin position="111"/>
        <end position="244"/>
    </location>
</feature>
<feature type="region of interest" description="Disordered" evidence="1">
    <location>
        <begin position="1"/>
        <end position="61"/>
    </location>
</feature>
<feature type="compositionally biased region" description="Basic residues" evidence="1">
    <location>
        <begin position="199"/>
        <end position="212"/>
    </location>
</feature>
<feature type="compositionally biased region" description="Low complexity" evidence="1">
    <location>
        <begin position="267"/>
        <end position="278"/>
    </location>
</feature>
<feature type="compositionally biased region" description="Basic and acidic residues" evidence="1">
    <location>
        <begin position="114"/>
        <end position="127"/>
    </location>
</feature>
<dbReference type="Proteomes" id="UP000606172">
    <property type="component" value="Unassembled WGS sequence"/>
</dbReference>
<comment type="caution">
    <text evidence="3">The sequence shown here is derived from an EMBL/GenBank/DDBJ whole genome shotgun (WGS) entry which is preliminary data.</text>
</comment>
<evidence type="ECO:0000313" key="4">
    <source>
        <dbReference type="Proteomes" id="UP000606172"/>
    </source>
</evidence>
<keyword evidence="2" id="KW-1133">Transmembrane helix</keyword>
<feature type="compositionally biased region" description="Basic residues" evidence="1">
    <location>
        <begin position="224"/>
        <end position="244"/>
    </location>
</feature>